<comment type="caution">
    <text evidence="2">The sequence shown here is derived from an EMBL/GenBank/DDBJ whole genome shotgun (WGS) entry which is preliminary data.</text>
</comment>
<proteinExistence type="predicted"/>
<dbReference type="InterPro" id="IPR052270">
    <property type="entry name" value="CACF_protein"/>
</dbReference>
<organism evidence="2 3">
    <name type="scientific">Channa striata</name>
    <name type="common">Snakehead murrel</name>
    <name type="synonym">Ophicephalus striatus</name>
    <dbReference type="NCBI Taxonomy" id="64152"/>
    <lineage>
        <taxon>Eukaryota</taxon>
        <taxon>Metazoa</taxon>
        <taxon>Chordata</taxon>
        <taxon>Craniata</taxon>
        <taxon>Vertebrata</taxon>
        <taxon>Euteleostomi</taxon>
        <taxon>Actinopterygii</taxon>
        <taxon>Neopterygii</taxon>
        <taxon>Teleostei</taxon>
        <taxon>Neoteleostei</taxon>
        <taxon>Acanthomorphata</taxon>
        <taxon>Anabantaria</taxon>
        <taxon>Anabantiformes</taxon>
        <taxon>Channoidei</taxon>
        <taxon>Channidae</taxon>
        <taxon>Channa</taxon>
    </lineage>
</organism>
<gene>
    <name evidence="2" type="ORF">Q5P01_001585</name>
</gene>
<protein>
    <recommendedName>
        <fullName evidence="4">Protein SFI1 homolog</fullName>
    </recommendedName>
</protein>
<accession>A0AA88T433</accession>
<name>A0AA88T433_CHASR</name>
<feature type="region of interest" description="Disordered" evidence="1">
    <location>
        <begin position="1"/>
        <end position="25"/>
    </location>
</feature>
<dbReference type="Proteomes" id="UP001187415">
    <property type="component" value="Unassembled WGS sequence"/>
</dbReference>
<sequence length="1149" mass="137763">MFSNVRRPNHGLPRPSSARPDGEAKQIRKVPAKKVFYRVGYTWNKGGRLKELRTRHLARKFLKIWMRNTFGRILPHKAKFHHDNVVLRRAFEGWTEEWWTSRREWSLTMRAQCHYRYYLYNMTFQRWRTFISLQREKKRKLQNAQSFADRQQMRLVWDRWELFIEMRQMKNRMLESALEQNRIRTLHTTWNLWQSRLQQCYDLYKLEVQAQKQHALTLQRRAWLKWKKIHTAACCQKEKESMASLHFTLKLKSKTLHQWMSYVPFHQAKKQLKAGAQHACYLSLLRTCWSRWNDVLHRRWSEEERLQAAGHLAIQRKQRRALKQWRAYVKLCREEVERDQMANQHHHHHLLSAGLQGLSVNIILNKTHRLNNNLAVQHHCQSVLSKYWKLWQDHLEEAEDKSFQPLTEWAQTKYSTSLLKSFFQQWKEKLAEQRHMQELEQSADIWFAVRVLPRCFNSWIEFTLQRKLKKQRRHKAQIYNQQRQYSWVFYTWCGQSEKRRAQMLTEQMAILHEKKCHMQRAWSLWRQRTQQKINEEEKEKASYHLYLQRLSHRTLTQWKDNSSEIRDRRNREQQACHQGNLRCMKLAVQKWKKLVQRQRVKKRNLEQMQHYHGVKLLKRTFVAWKTHHLQMSHIYAHAEELYRKQTQHFLRMVLSVWRENAVLLAEVRLKEQQAQNHFQHFLQLKVFLAWREATTHAVLKHHQQEEAFSRAQNSVNQVRLVQYFRHSEVWNKQHSQNLKYKVMKRQGILLLRLKMYQLYFEQWKIKLQHRRRETKQTERALWHWSLTLQAKVLYGWRLWYSEEQKSHHLQRVVKRCAMRWKQRALCKSKGQKKVHGQPPKKSVSFHLSTNELNTVSPSDLMELTEDEDKVFSKLLPFRMPRRQPCRYAGHFGSSQNKDIQKTFDFAGADSASEPLDFSASSQDNHPTVISCLLPAASATHQNTNTCTVSPSDSRMSTVDSTNLSRNITQTEGLLLPPSAFMTTGNQIQLGKTSRSAHEHTPFKLCSPIYSEMHLRASSGESVVPCVEDAAIDPASALTRELLSIKVDMKSFQQDRKQLRAWRKMKEVFEGWLQTSGKEEPILQTEICQEVKELEECINRLSIEVAQRKPTMLLHAERIQHLESVLHTSGGCLRFQRKEEMETAQSVFTT</sequence>
<evidence type="ECO:0008006" key="4">
    <source>
        <dbReference type="Google" id="ProtNLM"/>
    </source>
</evidence>
<evidence type="ECO:0000313" key="3">
    <source>
        <dbReference type="Proteomes" id="UP001187415"/>
    </source>
</evidence>
<dbReference type="GO" id="GO:0019902">
    <property type="term" value="F:phosphatase binding"/>
    <property type="evidence" value="ECO:0007669"/>
    <property type="project" value="TreeGrafter"/>
</dbReference>
<dbReference type="AlphaFoldDB" id="A0AA88T433"/>
<reference evidence="2" key="1">
    <citation type="submission" date="2023-07" db="EMBL/GenBank/DDBJ databases">
        <title>Chromosome-level Genome Assembly of Striped Snakehead (Channa striata).</title>
        <authorList>
            <person name="Liu H."/>
        </authorList>
    </citation>
    <scope>NUCLEOTIDE SEQUENCE</scope>
    <source>
        <strain evidence="2">Gz</strain>
        <tissue evidence="2">Muscle</tissue>
    </source>
</reference>
<evidence type="ECO:0000256" key="1">
    <source>
        <dbReference type="SAM" id="MobiDB-lite"/>
    </source>
</evidence>
<keyword evidence="3" id="KW-1185">Reference proteome</keyword>
<evidence type="ECO:0000313" key="2">
    <source>
        <dbReference type="EMBL" id="KAK2862052.1"/>
    </source>
</evidence>
<dbReference type="EMBL" id="JAUPFM010000001">
    <property type="protein sequence ID" value="KAK2862052.1"/>
    <property type="molecule type" value="Genomic_DNA"/>
</dbReference>
<dbReference type="PANTHER" id="PTHR22028">
    <property type="entry name" value="SFI1 SPINDLE BODY DOMAIN-CONTAINING PROTEIN-RELATED"/>
    <property type="match status" value="1"/>
</dbReference>
<dbReference type="PANTHER" id="PTHR22028:SF4">
    <property type="entry name" value="PROTEIN SFI1 HOMOLOG"/>
    <property type="match status" value="1"/>
</dbReference>